<comment type="caution">
    <text evidence="1">The sequence shown here is derived from an EMBL/GenBank/DDBJ whole genome shotgun (WGS) entry which is preliminary data.</text>
</comment>
<dbReference type="AlphaFoldDB" id="A0A922ICN2"/>
<proteinExistence type="predicted"/>
<reference evidence="1" key="2">
    <citation type="journal article" date="2022" name="Res Sq">
        <title>Comparative Genomics Reveals Insights into the Divergent Evolution of Astigmatic Mites and Household Pest Adaptations.</title>
        <authorList>
            <person name="Xiong Q."/>
            <person name="Wan A.T.-Y."/>
            <person name="Liu X.-Y."/>
            <person name="Fung C.S.-H."/>
            <person name="Xiao X."/>
            <person name="Malainual N."/>
            <person name="Hou J."/>
            <person name="Wang L."/>
            <person name="Wang M."/>
            <person name="Yang K."/>
            <person name="Cui Y."/>
            <person name="Leung E."/>
            <person name="Nong W."/>
            <person name="Shin S.-K."/>
            <person name="Au S."/>
            <person name="Jeong K.Y."/>
            <person name="Chew F.T."/>
            <person name="Hui J."/>
            <person name="Leung T.F."/>
            <person name="Tungtrongchitr A."/>
            <person name="Zhong N."/>
            <person name="Liu Z."/>
            <person name="Tsui S."/>
        </authorList>
    </citation>
    <scope>NUCLEOTIDE SEQUENCE</scope>
    <source>
        <strain evidence="1">Derf</strain>
        <tissue evidence="1">Whole organism</tissue>
    </source>
</reference>
<name>A0A922ICN2_DERFA</name>
<gene>
    <name evidence="1" type="ORF">DERF_002990</name>
</gene>
<accession>A0A922ICN2</accession>
<evidence type="ECO:0000313" key="1">
    <source>
        <dbReference type="EMBL" id="KAH9529081.1"/>
    </source>
</evidence>
<reference evidence="1" key="1">
    <citation type="submission" date="2013-05" db="EMBL/GenBank/DDBJ databases">
        <authorList>
            <person name="Yim A.K.Y."/>
            <person name="Chan T.F."/>
            <person name="Ji K.M."/>
            <person name="Liu X.Y."/>
            <person name="Zhou J.W."/>
            <person name="Li R.Q."/>
            <person name="Yang K.Y."/>
            <person name="Li J."/>
            <person name="Li M."/>
            <person name="Law P.T.W."/>
            <person name="Wu Y.L."/>
            <person name="Cai Z.L."/>
            <person name="Qin H."/>
            <person name="Bao Y."/>
            <person name="Leung R.K.K."/>
            <person name="Ng P.K.S."/>
            <person name="Zou J."/>
            <person name="Zhong X.J."/>
            <person name="Ran P.X."/>
            <person name="Zhong N.S."/>
            <person name="Liu Z.G."/>
            <person name="Tsui S.K.W."/>
        </authorList>
    </citation>
    <scope>NUCLEOTIDE SEQUENCE</scope>
    <source>
        <strain evidence="1">Derf</strain>
        <tissue evidence="1">Whole organism</tissue>
    </source>
</reference>
<protein>
    <submittedName>
        <fullName evidence="1">Uncharacterized protein</fullName>
    </submittedName>
</protein>
<organism evidence="1 2">
    <name type="scientific">Dermatophagoides farinae</name>
    <name type="common">American house dust mite</name>
    <dbReference type="NCBI Taxonomy" id="6954"/>
    <lineage>
        <taxon>Eukaryota</taxon>
        <taxon>Metazoa</taxon>
        <taxon>Ecdysozoa</taxon>
        <taxon>Arthropoda</taxon>
        <taxon>Chelicerata</taxon>
        <taxon>Arachnida</taxon>
        <taxon>Acari</taxon>
        <taxon>Acariformes</taxon>
        <taxon>Sarcoptiformes</taxon>
        <taxon>Astigmata</taxon>
        <taxon>Psoroptidia</taxon>
        <taxon>Analgoidea</taxon>
        <taxon>Pyroglyphidae</taxon>
        <taxon>Dermatophagoidinae</taxon>
        <taxon>Dermatophagoides</taxon>
    </lineage>
</organism>
<evidence type="ECO:0000313" key="2">
    <source>
        <dbReference type="Proteomes" id="UP000790347"/>
    </source>
</evidence>
<sequence length="23" mass="2924">MVYHYLHNNKWLKAFCHNISIEY</sequence>
<keyword evidence="2" id="KW-1185">Reference proteome</keyword>
<dbReference type="Proteomes" id="UP000790347">
    <property type="component" value="Unassembled WGS sequence"/>
</dbReference>
<dbReference type="EMBL" id="ASGP02000001">
    <property type="protein sequence ID" value="KAH9529081.1"/>
    <property type="molecule type" value="Genomic_DNA"/>
</dbReference>